<proteinExistence type="predicted"/>
<accession>A0A915ZXG8</accession>
<reference evidence="1" key="1">
    <citation type="submission" date="2020-05" db="EMBL/GenBank/DDBJ databases">
        <authorList>
            <person name="Rincon C."/>
            <person name="Sanders R I."/>
            <person name="Robbins C."/>
            <person name="Chaturvedi A."/>
        </authorList>
    </citation>
    <scope>NUCLEOTIDE SEQUENCE</scope>
    <source>
        <strain evidence="1">CHB12</strain>
    </source>
</reference>
<gene>
    <name evidence="1" type="ORF">CHRIB12_LOCUS21785</name>
</gene>
<evidence type="ECO:0000313" key="2">
    <source>
        <dbReference type="Proteomes" id="UP000684084"/>
    </source>
</evidence>
<dbReference type="Proteomes" id="UP000684084">
    <property type="component" value="Unassembled WGS sequence"/>
</dbReference>
<comment type="caution">
    <text evidence="1">The sequence shown here is derived from an EMBL/GenBank/DDBJ whole genome shotgun (WGS) entry which is preliminary data.</text>
</comment>
<sequence>MLIQYITPGYVNEGINTYFKVKSIYTSFTSRNNQAKKNEEVDINMLLEESNPTIKMLIHCYNAAKSKLLRSKS</sequence>
<protein>
    <submittedName>
        <fullName evidence="1">Uncharacterized protein</fullName>
    </submittedName>
</protein>
<dbReference type="EMBL" id="CAGKOT010000071">
    <property type="protein sequence ID" value="CAB5391040.1"/>
    <property type="molecule type" value="Genomic_DNA"/>
</dbReference>
<dbReference type="VEuPathDB" id="FungiDB:RhiirFUN_003531"/>
<dbReference type="AlphaFoldDB" id="A0A915ZXG8"/>
<organism evidence="1 2">
    <name type="scientific">Rhizophagus irregularis</name>
    <dbReference type="NCBI Taxonomy" id="588596"/>
    <lineage>
        <taxon>Eukaryota</taxon>
        <taxon>Fungi</taxon>
        <taxon>Fungi incertae sedis</taxon>
        <taxon>Mucoromycota</taxon>
        <taxon>Glomeromycotina</taxon>
        <taxon>Glomeromycetes</taxon>
        <taxon>Glomerales</taxon>
        <taxon>Glomeraceae</taxon>
        <taxon>Rhizophagus</taxon>
    </lineage>
</organism>
<evidence type="ECO:0000313" key="1">
    <source>
        <dbReference type="EMBL" id="CAB5391040.1"/>
    </source>
</evidence>
<dbReference type="OrthoDB" id="2317847at2759"/>
<name>A0A915ZXG8_9GLOM</name>